<name>A0A7T4JVT0_9CORY</name>
<evidence type="ECO:0000313" key="8">
    <source>
        <dbReference type="Proteomes" id="UP000596145"/>
    </source>
</evidence>
<evidence type="ECO:0000259" key="6">
    <source>
        <dbReference type="PROSITE" id="PS50893"/>
    </source>
</evidence>
<accession>A0A7T4JVT0</accession>
<dbReference type="AlphaFoldDB" id="A0A7T4JVT0"/>
<dbReference type="InterPro" id="IPR003439">
    <property type="entry name" value="ABC_transporter-like_ATP-bd"/>
</dbReference>
<dbReference type="PROSITE" id="PS50052">
    <property type="entry name" value="GUANYLATE_KINASE_2"/>
    <property type="match status" value="1"/>
</dbReference>
<dbReference type="OrthoDB" id="3282096at2"/>
<dbReference type="Proteomes" id="UP000596145">
    <property type="component" value="Chromosome"/>
</dbReference>
<organism evidence="7 8">
    <name type="scientific">Corynebacterium glucuronolyticum</name>
    <dbReference type="NCBI Taxonomy" id="39791"/>
    <lineage>
        <taxon>Bacteria</taxon>
        <taxon>Bacillati</taxon>
        <taxon>Actinomycetota</taxon>
        <taxon>Actinomycetes</taxon>
        <taxon>Mycobacteriales</taxon>
        <taxon>Corynebacteriaceae</taxon>
        <taxon>Corynebacterium</taxon>
    </lineage>
</organism>
<dbReference type="SUPFAM" id="SSF52540">
    <property type="entry name" value="P-loop containing nucleoside triphosphate hydrolases"/>
    <property type="match status" value="1"/>
</dbReference>
<dbReference type="InterPro" id="IPR003593">
    <property type="entry name" value="AAA+_ATPase"/>
</dbReference>
<dbReference type="GO" id="GO:0016887">
    <property type="term" value="F:ATP hydrolysis activity"/>
    <property type="evidence" value="ECO:0007669"/>
    <property type="project" value="InterPro"/>
</dbReference>
<gene>
    <name evidence="7" type="ORF">I6I10_04855</name>
</gene>
<comment type="similarity">
    <text evidence="1">Belongs to the ABC transporter superfamily.</text>
</comment>
<evidence type="ECO:0000259" key="5">
    <source>
        <dbReference type="PROSITE" id="PS50052"/>
    </source>
</evidence>
<dbReference type="PANTHER" id="PTHR42734">
    <property type="entry name" value="METAL TRANSPORT SYSTEM ATP-BINDING PROTEIN TM_0124-RELATED"/>
    <property type="match status" value="1"/>
</dbReference>
<protein>
    <submittedName>
        <fullName evidence="7">ATP-binding cassette domain-containing protein</fullName>
    </submittedName>
</protein>
<dbReference type="SMART" id="SM00382">
    <property type="entry name" value="AAA"/>
    <property type="match status" value="1"/>
</dbReference>
<dbReference type="InterPro" id="IPR050153">
    <property type="entry name" value="Metal_Ion_Import_ABC"/>
</dbReference>
<evidence type="ECO:0000256" key="1">
    <source>
        <dbReference type="ARBA" id="ARBA00005417"/>
    </source>
</evidence>
<keyword evidence="2" id="KW-0813">Transport</keyword>
<dbReference type="GO" id="GO:0005524">
    <property type="term" value="F:ATP binding"/>
    <property type="evidence" value="ECO:0007669"/>
    <property type="project" value="UniProtKB-KW"/>
</dbReference>
<sequence>MHVALAHASAHPLWHDLTLEVADGEFITVLGPNGVGKSTLLRVLLGQQRLTGGSYTCDARVGYIPQQQMFPRDLPLRGVDLVRLSTRRGETKKYLDYVGAMNLATLKVGTMSGGQQQLIRQAQAFAQEPELVLADEPLLSLDSKAQRATVNRLVEHPAAVIMVTHAIAPVIDHTDRVLYIGPHGHALGTPEDVLTSEVLTRLHGHEVTVATIGGKLVIA</sequence>
<dbReference type="InterPro" id="IPR027417">
    <property type="entry name" value="P-loop_NTPase"/>
</dbReference>
<reference evidence="7 8" key="1">
    <citation type="submission" date="2020-12" db="EMBL/GenBank/DDBJ databases">
        <title>FDA dAtabase for Regulatory Grade micrObial Sequences (FDA-ARGOS): Supporting development and validation of Infectious Disease Dx tests.</title>
        <authorList>
            <person name="Sproer C."/>
            <person name="Gronow S."/>
            <person name="Severitt S."/>
            <person name="Schroder I."/>
            <person name="Tallon L."/>
            <person name="Sadzewicz L."/>
            <person name="Zhao X."/>
            <person name="Boylan J."/>
            <person name="Ott S."/>
            <person name="Bowen H."/>
            <person name="Vavikolanu K."/>
            <person name="Mehta A."/>
            <person name="Aluvathingal J."/>
            <person name="Nadendla S."/>
            <person name="Lowell S."/>
            <person name="Myers T."/>
            <person name="Yan Y."/>
            <person name="Sichtig H."/>
        </authorList>
    </citation>
    <scope>NUCLEOTIDE SEQUENCE [LARGE SCALE GENOMIC DNA]</scope>
    <source>
        <strain evidence="7 8">FDAARGOS_1053</strain>
    </source>
</reference>
<dbReference type="RefSeq" id="WP_084036525.1">
    <property type="nucleotide sequence ID" value="NZ_CP066007.1"/>
</dbReference>
<dbReference type="EMBL" id="CP066007">
    <property type="protein sequence ID" value="QQB47237.1"/>
    <property type="molecule type" value="Genomic_DNA"/>
</dbReference>
<dbReference type="InterPro" id="IPR008144">
    <property type="entry name" value="Guanylate_kin-like_dom"/>
</dbReference>
<dbReference type="PROSITE" id="PS50893">
    <property type="entry name" value="ABC_TRANSPORTER_2"/>
    <property type="match status" value="1"/>
</dbReference>
<proteinExistence type="inferred from homology"/>
<keyword evidence="3" id="KW-0547">Nucleotide-binding</keyword>
<dbReference type="Pfam" id="PF00005">
    <property type="entry name" value="ABC_tran"/>
    <property type="match status" value="1"/>
</dbReference>
<dbReference type="Gene3D" id="3.40.50.300">
    <property type="entry name" value="P-loop containing nucleotide triphosphate hydrolases"/>
    <property type="match status" value="1"/>
</dbReference>
<feature type="domain" description="ABC transporter" evidence="6">
    <location>
        <begin position="1"/>
        <end position="207"/>
    </location>
</feature>
<dbReference type="GeneID" id="92760941"/>
<evidence type="ECO:0000313" key="7">
    <source>
        <dbReference type="EMBL" id="QQB47237.1"/>
    </source>
</evidence>
<evidence type="ECO:0000256" key="2">
    <source>
        <dbReference type="ARBA" id="ARBA00022448"/>
    </source>
</evidence>
<feature type="domain" description="Guanylate kinase-like" evidence="5">
    <location>
        <begin position="24"/>
        <end position="219"/>
    </location>
</feature>
<evidence type="ECO:0000256" key="4">
    <source>
        <dbReference type="ARBA" id="ARBA00022840"/>
    </source>
</evidence>
<keyword evidence="4 7" id="KW-0067">ATP-binding</keyword>
<evidence type="ECO:0000256" key="3">
    <source>
        <dbReference type="ARBA" id="ARBA00022741"/>
    </source>
</evidence>
<dbReference type="PANTHER" id="PTHR42734:SF5">
    <property type="entry name" value="IRON TRANSPORT SYSTEM ATP-BINDING PROTEIN HI_0361-RELATED"/>
    <property type="match status" value="1"/>
</dbReference>